<name>A0A4Y2ECN5_ARAVE</name>
<sequence length="131" mass="14503">MVKMDIFSECSRRCLGVFPSQSTQISLAQIRKNKRIADAVVRAVDVIALFPQGETACKPMKNSKTLPITGSSATGFADRQHHLQLYRKFNIMVALPLELQIHSVICNYIESLTSSKPLRYATGVLGPLLLV</sequence>
<dbReference type="EMBL" id="BGPR01000571">
    <property type="protein sequence ID" value="GBM26852.1"/>
    <property type="molecule type" value="Genomic_DNA"/>
</dbReference>
<accession>A0A4Y2ECN5</accession>
<organism evidence="1 2">
    <name type="scientific">Araneus ventricosus</name>
    <name type="common">Orbweaver spider</name>
    <name type="synonym">Epeira ventricosa</name>
    <dbReference type="NCBI Taxonomy" id="182803"/>
    <lineage>
        <taxon>Eukaryota</taxon>
        <taxon>Metazoa</taxon>
        <taxon>Ecdysozoa</taxon>
        <taxon>Arthropoda</taxon>
        <taxon>Chelicerata</taxon>
        <taxon>Arachnida</taxon>
        <taxon>Araneae</taxon>
        <taxon>Araneomorphae</taxon>
        <taxon>Entelegynae</taxon>
        <taxon>Araneoidea</taxon>
        <taxon>Araneidae</taxon>
        <taxon>Araneus</taxon>
    </lineage>
</organism>
<proteinExistence type="predicted"/>
<keyword evidence="2" id="KW-1185">Reference proteome</keyword>
<gene>
    <name evidence="1" type="ORF">AVEN_266288_1</name>
</gene>
<reference evidence="1 2" key="1">
    <citation type="journal article" date="2019" name="Sci. Rep.">
        <title>Orb-weaving spider Araneus ventricosus genome elucidates the spidroin gene catalogue.</title>
        <authorList>
            <person name="Kono N."/>
            <person name="Nakamura H."/>
            <person name="Ohtoshi R."/>
            <person name="Moran D.A.P."/>
            <person name="Shinohara A."/>
            <person name="Yoshida Y."/>
            <person name="Fujiwara M."/>
            <person name="Mori M."/>
            <person name="Tomita M."/>
            <person name="Arakawa K."/>
        </authorList>
    </citation>
    <scope>NUCLEOTIDE SEQUENCE [LARGE SCALE GENOMIC DNA]</scope>
</reference>
<dbReference type="AlphaFoldDB" id="A0A4Y2ECN5"/>
<dbReference type="Proteomes" id="UP000499080">
    <property type="component" value="Unassembled WGS sequence"/>
</dbReference>
<evidence type="ECO:0000313" key="1">
    <source>
        <dbReference type="EMBL" id="GBM26852.1"/>
    </source>
</evidence>
<protein>
    <submittedName>
        <fullName evidence="1">Uncharacterized protein</fullName>
    </submittedName>
</protein>
<comment type="caution">
    <text evidence="1">The sequence shown here is derived from an EMBL/GenBank/DDBJ whole genome shotgun (WGS) entry which is preliminary data.</text>
</comment>
<evidence type="ECO:0000313" key="2">
    <source>
        <dbReference type="Proteomes" id="UP000499080"/>
    </source>
</evidence>